<gene>
    <name evidence="2" type="ORF">E3A20_22500</name>
</gene>
<keyword evidence="3" id="KW-1185">Reference proteome</keyword>
<sequence>MRRILLLTCLLLPVSGCGESTDPASAVAPAAAAATAALQVVNAKCPIMGGDINAPDLTAELVKDWNGQKVGFCCPPCLEEWDELSDEQKAERLKNPPQRTLTNHMFEGFEQFRRLREAWSRVRIERPVQTGLFTFGDSDLHYFLVTSSETEKLVRIRRGSITISRARIITPENMHPELRNFFEEQEDAGFIEFLMSRTAAFSNMRLTNQAGPESIVTDTIEEAVARLNRQLDSEDEDQIAVLSAPAEMAGFAVFRYASERIISSAPDNIQELRERGVSALANTRLAAVLQQTVTGQSRPQS</sequence>
<protein>
    <submittedName>
        <fullName evidence="2">Uncharacterized protein</fullName>
    </submittedName>
</protein>
<name>A0A5C6M6G2_9PLAN</name>
<reference evidence="2 3" key="1">
    <citation type="submission" date="2019-08" db="EMBL/GenBank/DDBJ databases">
        <title>100 year-old enigma solved: identification of Planctomyces bekefii, the type genus and species of the phylum Planctomycetes.</title>
        <authorList>
            <person name="Svetlana D.N."/>
            <person name="Overmann J."/>
        </authorList>
    </citation>
    <scope>NUCLEOTIDE SEQUENCE [LARGE SCALE GENOMIC DNA]</scope>
    <source>
        <strain evidence="2">Phe10_nw2017</strain>
    </source>
</reference>
<keyword evidence="1" id="KW-0732">Signal</keyword>
<accession>A0A5C6M6G2</accession>
<comment type="caution">
    <text evidence="2">The sequence shown here is derived from an EMBL/GenBank/DDBJ whole genome shotgun (WGS) entry which is preliminary data.</text>
</comment>
<dbReference type="AlphaFoldDB" id="A0A5C6M6G2"/>
<feature type="signal peptide" evidence="1">
    <location>
        <begin position="1"/>
        <end position="20"/>
    </location>
</feature>
<reference evidence="2 3" key="2">
    <citation type="submission" date="2019-08" db="EMBL/GenBank/DDBJ databases">
        <authorList>
            <person name="Henke P."/>
        </authorList>
    </citation>
    <scope>NUCLEOTIDE SEQUENCE [LARGE SCALE GENOMIC DNA]</scope>
    <source>
        <strain evidence="2">Phe10_nw2017</strain>
    </source>
</reference>
<evidence type="ECO:0000313" key="2">
    <source>
        <dbReference type="EMBL" id="TWW08621.1"/>
    </source>
</evidence>
<evidence type="ECO:0000313" key="3">
    <source>
        <dbReference type="Proteomes" id="UP000321083"/>
    </source>
</evidence>
<dbReference type="EMBL" id="SRHE01000578">
    <property type="protein sequence ID" value="TWW08621.1"/>
    <property type="molecule type" value="Genomic_DNA"/>
</dbReference>
<organism evidence="2 3">
    <name type="scientific">Planctomyces bekefii</name>
    <dbReference type="NCBI Taxonomy" id="1653850"/>
    <lineage>
        <taxon>Bacteria</taxon>
        <taxon>Pseudomonadati</taxon>
        <taxon>Planctomycetota</taxon>
        <taxon>Planctomycetia</taxon>
        <taxon>Planctomycetales</taxon>
        <taxon>Planctomycetaceae</taxon>
        <taxon>Planctomyces</taxon>
    </lineage>
</organism>
<evidence type="ECO:0000256" key="1">
    <source>
        <dbReference type="SAM" id="SignalP"/>
    </source>
</evidence>
<feature type="chain" id="PRO_5022714168" evidence="1">
    <location>
        <begin position="21"/>
        <end position="301"/>
    </location>
</feature>
<proteinExistence type="predicted"/>
<dbReference type="Proteomes" id="UP000321083">
    <property type="component" value="Unassembled WGS sequence"/>
</dbReference>